<accession>A0ABW8EG73</accession>
<dbReference type="EMBL" id="JBIUYY010000005">
    <property type="protein sequence ID" value="MFJ2822248.1"/>
    <property type="molecule type" value="Genomic_DNA"/>
</dbReference>
<evidence type="ECO:0000256" key="1">
    <source>
        <dbReference type="ARBA" id="ARBA00001961"/>
    </source>
</evidence>
<dbReference type="Gene3D" id="2.60.120.620">
    <property type="entry name" value="q2cbj1_9rhob like domain"/>
    <property type="match status" value="1"/>
</dbReference>
<dbReference type="InterPro" id="IPR044862">
    <property type="entry name" value="Pro_4_hyd_alph_FE2OG_OXY"/>
</dbReference>
<keyword evidence="3" id="KW-0847">Vitamin C</keyword>
<evidence type="ECO:0000256" key="6">
    <source>
        <dbReference type="ARBA" id="ARBA00023004"/>
    </source>
</evidence>
<evidence type="ECO:0000256" key="5">
    <source>
        <dbReference type="ARBA" id="ARBA00023002"/>
    </source>
</evidence>
<keyword evidence="5 9" id="KW-0560">Oxidoreductase</keyword>
<evidence type="ECO:0000256" key="3">
    <source>
        <dbReference type="ARBA" id="ARBA00022896"/>
    </source>
</evidence>
<dbReference type="PANTHER" id="PTHR12907">
    <property type="entry name" value="EGL NINE HOMOLOG-RELATED"/>
    <property type="match status" value="1"/>
</dbReference>
<feature type="compositionally biased region" description="Low complexity" evidence="7">
    <location>
        <begin position="278"/>
        <end position="293"/>
    </location>
</feature>
<keyword evidence="4" id="KW-0223">Dioxygenase</keyword>
<keyword evidence="2" id="KW-0479">Metal-binding</keyword>
<sequence>MSGYAMEPAKPTKISFQALPPSDRWSPSLVVPAPVCRFEGFLGAERADALLEYAISRQDDFRAGTVSDPLTGEVSRKGRDSLVLPVASEVFSAHLADCLPLVQEVLGLRAVLDRSVTVLTAHGEGGHYGIHTDASRVRDVGTALSAVYYLHRRPRGFGGGRLRLYDTVVDGEGRARPAETYRTVEPEHDTIVFFPSCAFHEVVPSTCPSGRFEDHRFTLTTWISDREPAQGAAAPREAGGSGPWQWMARAAEGTRPLGEHGRDHDGAHPVPLPPPGPAARRLAPGPRAAQHDG</sequence>
<dbReference type="InterPro" id="IPR006620">
    <property type="entry name" value="Pro_4_hyd_alph"/>
</dbReference>
<gene>
    <name evidence="9" type="ORF">ACIO7M_14160</name>
</gene>
<dbReference type="PROSITE" id="PS51471">
    <property type="entry name" value="FE2OG_OXY"/>
    <property type="match status" value="1"/>
</dbReference>
<dbReference type="GO" id="GO:0016491">
    <property type="term" value="F:oxidoreductase activity"/>
    <property type="evidence" value="ECO:0007669"/>
    <property type="project" value="UniProtKB-KW"/>
</dbReference>
<name>A0ABW8EG73_STRT5</name>
<evidence type="ECO:0000256" key="2">
    <source>
        <dbReference type="ARBA" id="ARBA00022723"/>
    </source>
</evidence>
<feature type="region of interest" description="Disordered" evidence="7">
    <location>
        <begin position="226"/>
        <end position="293"/>
    </location>
</feature>
<evidence type="ECO:0000313" key="9">
    <source>
        <dbReference type="EMBL" id="MFJ2822248.1"/>
    </source>
</evidence>
<dbReference type="RefSeq" id="WP_402380634.1">
    <property type="nucleotide sequence ID" value="NZ_JBIUYY010000005.1"/>
</dbReference>
<reference evidence="9 10" key="1">
    <citation type="submission" date="2024-10" db="EMBL/GenBank/DDBJ databases">
        <title>The Natural Products Discovery Center: Release of the First 8490 Sequenced Strains for Exploring Actinobacteria Biosynthetic Diversity.</title>
        <authorList>
            <person name="Kalkreuter E."/>
            <person name="Kautsar S.A."/>
            <person name="Yang D."/>
            <person name="Bader C.D."/>
            <person name="Teijaro C.N."/>
            <person name="Fluegel L."/>
            <person name="Davis C.M."/>
            <person name="Simpson J.R."/>
            <person name="Lauterbach L."/>
            <person name="Steele A.D."/>
            <person name="Gui C."/>
            <person name="Meng S."/>
            <person name="Li G."/>
            <person name="Viehrig K."/>
            <person name="Ye F."/>
            <person name="Su P."/>
            <person name="Kiefer A.F."/>
            <person name="Nichols A."/>
            <person name="Cepeda A.J."/>
            <person name="Yan W."/>
            <person name="Fan B."/>
            <person name="Jiang Y."/>
            <person name="Adhikari A."/>
            <person name="Zheng C.-J."/>
            <person name="Schuster L."/>
            <person name="Cowan T.M."/>
            <person name="Smanski M.J."/>
            <person name="Chevrette M.G."/>
            <person name="De Carvalho L.P.S."/>
            <person name="Shen B."/>
        </authorList>
    </citation>
    <scope>NUCLEOTIDE SEQUENCE [LARGE SCALE GENOMIC DNA]</scope>
    <source>
        <strain evidence="9 10">NPDC087220</strain>
    </source>
</reference>
<keyword evidence="6" id="KW-0408">Iron</keyword>
<dbReference type="EC" id="1.14.11.-" evidence="9"/>
<organism evidence="9 10">
    <name type="scientific">Streptomyces toxytricini</name>
    <name type="common">Actinomyces toxytricini</name>
    <dbReference type="NCBI Taxonomy" id="67369"/>
    <lineage>
        <taxon>Bacteria</taxon>
        <taxon>Bacillati</taxon>
        <taxon>Actinomycetota</taxon>
        <taxon>Actinomycetes</taxon>
        <taxon>Kitasatosporales</taxon>
        <taxon>Streptomycetaceae</taxon>
        <taxon>Streptomyces</taxon>
    </lineage>
</organism>
<evidence type="ECO:0000313" key="10">
    <source>
        <dbReference type="Proteomes" id="UP001617351"/>
    </source>
</evidence>
<evidence type="ECO:0000259" key="8">
    <source>
        <dbReference type="PROSITE" id="PS51471"/>
    </source>
</evidence>
<evidence type="ECO:0000256" key="4">
    <source>
        <dbReference type="ARBA" id="ARBA00022964"/>
    </source>
</evidence>
<evidence type="ECO:0000256" key="7">
    <source>
        <dbReference type="SAM" id="MobiDB-lite"/>
    </source>
</evidence>
<feature type="domain" description="Fe2OG dioxygenase" evidence="8">
    <location>
        <begin position="104"/>
        <end position="225"/>
    </location>
</feature>
<dbReference type="InterPro" id="IPR051559">
    <property type="entry name" value="HIF_prolyl_hydroxylases"/>
</dbReference>
<keyword evidence="10" id="KW-1185">Reference proteome</keyword>
<dbReference type="InterPro" id="IPR005123">
    <property type="entry name" value="Oxoglu/Fe-dep_dioxygenase_dom"/>
</dbReference>
<protein>
    <submittedName>
        <fullName evidence="9">2OG-Fe(II) oxygenase</fullName>
        <ecNumber evidence="9">1.14.11.-</ecNumber>
    </submittedName>
</protein>
<dbReference type="PANTHER" id="PTHR12907:SF26">
    <property type="entry name" value="HIF PROLYL HYDROXYLASE, ISOFORM C"/>
    <property type="match status" value="1"/>
</dbReference>
<comment type="cofactor">
    <cofactor evidence="1">
        <name>L-ascorbate</name>
        <dbReference type="ChEBI" id="CHEBI:38290"/>
    </cofactor>
</comment>
<feature type="compositionally biased region" description="Basic and acidic residues" evidence="7">
    <location>
        <begin position="257"/>
        <end position="267"/>
    </location>
</feature>
<dbReference type="SMART" id="SM00702">
    <property type="entry name" value="P4Hc"/>
    <property type="match status" value="1"/>
</dbReference>
<proteinExistence type="predicted"/>
<dbReference type="Proteomes" id="UP001617351">
    <property type="component" value="Unassembled WGS sequence"/>
</dbReference>
<dbReference type="Pfam" id="PF13640">
    <property type="entry name" value="2OG-FeII_Oxy_3"/>
    <property type="match status" value="1"/>
</dbReference>
<comment type="caution">
    <text evidence="9">The sequence shown here is derived from an EMBL/GenBank/DDBJ whole genome shotgun (WGS) entry which is preliminary data.</text>
</comment>